<dbReference type="EMBL" id="JAPQKR010000004">
    <property type="protein sequence ID" value="KAJ5218100.1"/>
    <property type="molecule type" value="Genomic_DNA"/>
</dbReference>
<keyword evidence="3" id="KW-1185">Reference proteome</keyword>
<dbReference type="RefSeq" id="XP_058312673.1">
    <property type="nucleotide sequence ID" value="XM_058447262.1"/>
</dbReference>
<evidence type="ECO:0000313" key="3">
    <source>
        <dbReference type="Proteomes" id="UP001150904"/>
    </source>
</evidence>
<protein>
    <submittedName>
        <fullName evidence="2">Uncharacterized protein</fullName>
    </submittedName>
</protein>
<accession>A0A9W9NDW7</accession>
<dbReference type="OrthoDB" id="4356493at2759"/>
<comment type="caution">
    <text evidence="2">The sequence shown here is derived from an EMBL/GenBank/DDBJ whole genome shotgun (WGS) entry which is preliminary data.</text>
</comment>
<feature type="region of interest" description="Disordered" evidence="1">
    <location>
        <begin position="1"/>
        <end position="87"/>
    </location>
</feature>
<sequence length="87" mass="9328">MAPSDSRPMLGKKAAPAAEEENIKEQAQHDPNQNENESSDARPMLGEKTPLAAEEENIKEQAQHDPTQNKTASSDTKSASRGKSGAL</sequence>
<organism evidence="2 3">
    <name type="scientific">Penicillium cinerascens</name>
    <dbReference type="NCBI Taxonomy" id="70096"/>
    <lineage>
        <taxon>Eukaryota</taxon>
        <taxon>Fungi</taxon>
        <taxon>Dikarya</taxon>
        <taxon>Ascomycota</taxon>
        <taxon>Pezizomycotina</taxon>
        <taxon>Eurotiomycetes</taxon>
        <taxon>Eurotiomycetidae</taxon>
        <taxon>Eurotiales</taxon>
        <taxon>Aspergillaceae</taxon>
        <taxon>Penicillium</taxon>
    </lineage>
</organism>
<evidence type="ECO:0000313" key="2">
    <source>
        <dbReference type="EMBL" id="KAJ5218100.1"/>
    </source>
</evidence>
<evidence type="ECO:0000256" key="1">
    <source>
        <dbReference type="SAM" id="MobiDB-lite"/>
    </source>
</evidence>
<feature type="compositionally biased region" description="Polar residues" evidence="1">
    <location>
        <begin position="64"/>
        <end position="81"/>
    </location>
</feature>
<reference evidence="2" key="1">
    <citation type="submission" date="2022-12" db="EMBL/GenBank/DDBJ databases">
        <authorList>
            <person name="Petersen C."/>
        </authorList>
    </citation>
    <scope>NUCLEOTIDE SEQUENCE</scope>
    <source>
        <strain evidence="2">IBT 15544</strain>
    </source>
</reference>
<name>A0A9W9NDW7_9EURO</name>
<dbReference type="AlphaFoldDB" id="A0A9W9NDW7"/>
<gene>
    <name evidence="2" type="ORF">N7498_000199</name>
</gene>
<reference evidence="2" key="2">
    <citation type="journal article" date="2023" name="IMA Fungus">
        <title>Comparative genomic study of the Penicillium genus elucidates a diverse pangenome and 15 lateral gene transfer events.</title>
        <authorList>
            <person name="Petersen C."/>
            <person name="Sorensen T."/>
            <person name="Nielsen M.R."/>
            <person name="Sondergaard T.E."/>
            <person name="Sorensen J.L."/>
            <person name="Fitzpatrick D.A."/>
            <person name="Frisvad J.C."/>
            <person name="Nielsen K.L."/>
        </authorList>
    </citation>
    <scope>NUCLEOTIDE SEQUENCE</scope>
    <source>
        <strain evidence="2">IBT 15544</strain>
    </source>
</reference>
<proteinExistence type="predicted"/>
<dbReference type="GeneID" id="83174562"/>
<dbReference type="Proteomes" id="UP001150904">
    <property type="component" value="Unassembled WGS sequence"/>
</dbReference>